<protein>
    <submittedName>
        <fullName evidence="9">Major facilitator superfamily domain-containing protein</fullName>
    </submittedName>
</protein>
<dbReference type="InterPro" id="IPR011701">
    <property type="entry name" value="MFS"/>
</dbReference>
<feature type="transmembrane region" description="Helical" evidence="7">
    <location>
        <begin position="343"/>
        <end position="366"/>
    </location>
</feature>
<keyword evidence="2" id="KW-0813">Transport</keyword>
<keyword evidence="3 7" id="KW-0812">Transmembrane</keyword>
<feature type="transmembrane region" description="Helical" evidence="7">
    <location>
        <begin position="317"/>
        <end position="336"/>
    </location>
</feature>
<dbReference type="InterPro" id="IPR020846">
    <property type="entry name" value="MFS_dom"/>
</dbReference>
<dbReference type="InterPro" id="IPR036259">
    <property type="entry name" value="MFS_trans_sf"/>
</dbReference>
<evidence type="ECO:0000256" key="5">
    <source>
        <dbReference type="ARBA" id="ARBA00023136"/>
    </source>
</evidence>
<dbReference type="AlphaFoldDB" id="A0AAD5K5B6"/>
<evidence type="ECO:0000256" key="6">
    <source>
        <dbReference type="SAM" id="MobiDB-lite"/>
    </source>
</evidence>
<dbReference type="Pfam" id="PF07690">
    <property type="entry name" value="MFS_1"/>
    <property type="match status" value="1"/>
</dbReference>
<dbReference type="PROSITE" id="PS50850">
    <property type="entry name" value="MFS"/>
    <property type="match status" value="1"/>
</dbReference>
<reference evidence="9" key="1">
    <citation type="journal article" date="2022" name="IScience">
        <title>Evolution of zygomycete secretomes and the origins of terrestrial fungal ecologies.</title>
        <authorList>
            <person name="Chang Y."/>
            <person name="Wang Y."/>
            <person name="Mondo S."/>
            <person name="Ahrendt S."/>
            <person name="Andreopoulos W."/>
            <person name="Barry K."/>
            <person name="Beard J."/>
            <person name="Benny G.L."/>
            <person name="Blankenship S."/>
            <person name="Bonito G."/>
            <person name="Cuomo C."/>
            <person name="Desiro A."/>
            <person name="Gervers K.A."/>
            <person name="Hundley H."/>
            <person name="Kuo A."/>
            <person name="LaButti K."/>
            <person name="Lang B.F."/>
            <person name="Lipzen A."/>
            <person name="O'Donnell K."/>
            <person name="Pangilinan J."/>
            <person name="Reynolds N."/>
            <person name="Sandor L."/>
            <person name="Smith M.E."/>
            <person name="Tsang A."/>
            <person name="Grigoriev I.V."/>
            <person name="Stajich J.E."/>
            <person name="Spatafora J.W."/>
        </authorList>
    </citation>
    <scope>NUCLEOTIDE SEQUENCE</scope>
    <source>
        <strain evidence="9">RSA 2281</strain>
    </source>
</reference>
<dbReference type="PANTHER" id="PTHR43791:SF36">
    <property type="entry name" value="TRANSPORTER, PUTATIVE (AFU_ORTHOLOGUE AFUA_6G08340)-RELATED"/>
    <property type="match status" value="1"/>
</dbReference>
<evidence type="ECO:0000313" key="9">
    <source>
        <dbReference type="EMBL" id="KAI9255746.1"/>
    </source>
</evidence>
<evidence type="ECO:0000256" key="2">
    <source>
        <dbReference type="ARBA" id="ARBA00022448"/>
    </source>
</evidence>
<feature type="transmembrane region" description="Helical" evidence="7">
    <location>
        <begin position="372"/>
        <end position="390"/>
    </location>
</feature>
<feature type="region of interest" description="Disordered" evidence="6">
    <location>
        <begin position="1"/>
        <end position="24"/>
    </location>
</feature>
<dbReference type="SUPFAM" id="SSF103473">
    <property type="entry name" value="MFS general substrate transporter"/>
    <property type="match status" value="1"/>
</dbReference>
<dbReference type="EMBL" id="JAIXMP010000022">
    <property type="protein sequence ID" value="KAI9255746.1"/>
    <property type="molecule type" value="Genomic_DNA"/>
</dbReference>
<name>A0AAD5K5B6_9FUNG</name>
<reference evidence="9" key="2">
    <citation type="submission" date="2023-02" db="EMBL/GenBank/DDBJ databases">
        <authorList>
            <consortium name="DOE Joint Genome Institute"/>
            <person name="Mondo S.J."/>
            <person name="Chang Y."/>
            <person name="Wang Y."/>
            <person name="Ahrendt S."/>
            <person name="Andreopoulos W."/>
            <person name="Barry K."/>
            <person name="Beard J."/>
            <person name="Benny G.L."/>
            <person name="Blankenship S."/>
            <person name="Bonito G."/>
            <person name="Cuomo C."/>
            <person name="Desiro A."/>
            <person name="Gervers K.A."/>
            <person name="Hundley H."/>
            <person name="Kuo A."/>
            <person name="LaButti K."/>
            <person name="Lang B.F."/>
            <person name="Lipzen A."/>
            <person name="O'Donnell K."/>
            <person name="Pangilinan J."/>
            <person name="Reynolds N."/>
            <person name="Sandor L."/>
            <person name="Smith M.W."/>
            <person name="Tsang A."/>
            <person name="Grigoriev I.V."/>
            <person name="Stajich J.E."/>
            <person name="Spatafora J.W."/>
        </authorList>
    </citation>
    <scope>NUCLEOTIDE SEQUENCE</scope>
    <source>
        <strain evidence="9">RSA 2281</strain>
    </source>
</reference>
<organism evidence="9 10">
    <name type="scientific">Phascolomyces articulosus</name>
    <dbReference type="NCBI Taxonomy" id="60185"/>
    <lineage>
        <taxon>Eukaryota</taxon>
        <taxon>Fungi</taxon>
        <taxon>Fungi incertae sedis</taxon>
        <taxon>Mucoromycota</taxon>
        <taxon>Mucoromycotina</taxon>
        <taxon>Mucoromycetes</taxon>
        <taxon>Mucorales</taxon>
        <taxon>Lichtheimiaceae</taxon>
        <taxon>Phascolomyces</taxon>
    </lineage>
</organism>
<dbReference type="Proteomes" id="UP001209540">
    <property type="component" value="Unassembled WGS sequence"/>
</dbReference>
<evidence type="ECO:0000256" key="1">
    <source>
        <dbReference type="ARBA" id="ARBA00004141"/>
    </source>
</evidence>
<proteinExistence type="predicted"/>
<accession>A0AAD5K5B6</accession>
<feature type="transmembrane region" description="Helical" evidence="7">
    <location>
        <begin position="88"/>
        <end position="106"/>
    </location>
</feature>
<comment type="subcellular location">
    <subcellularLocation>
        <location evidence="1">Membrane</location>
        <topology evidence="1">Multi-pass membrane protein</topology>
    </subcellularLocation>
</comment>
<evidence type="ECO:0000256" key="7">
    <source>
        <dbReference type="SAM" id="Phobius"/>
    </source>
</evidence>
<keyword evidence="10" id="KW-1185">Reference proteome</keyword>
<evidence type="ECO:0000313" key="10">
    <source>
        <dbReference type="Proteomes" id="UP001209540"/>
    </source>
</evidence>
<feature type="transmembrane region" description="Helical" evidence="7">
    <location>
        <begin position="430"/>
        <end position="451"/>
    </location>
</feature>
<evidence type="ECO:0000256" key="4">
    <source>
        <dbReference type="ARBA" id="ARBA00022989"/>
    </source>
</evidence>
<sequence>MSNEKPTIVPGTDEKAEVSSSIENGTNCNENTKSVKSLAEKKLVKKINWVFMPLVVMILFVQFVDKSTLTVSALFGIYEDTGITHDEFGWLGSIFYIGYLVIQLPNQYFLQRMPISKYLGVILMVWGLTLAFHALGKNFHQLAGLRFLLGFFEGCTYPAVFLLISTLYRRSEQVIWFGTMFATNAASIIIGSLLGYAIGHMDGHLGIRAWKWGMLIFGIVTFFLGFPFFLFLADKPKSRWFRLTEEEEKIVDERTRDNAVVQNKEIKRSHILEAVKEPRLYIFFLTSLFLNLQNGAISTFASQIIASMGFDSLTSVLLNLPYGASIMLFVGIFTFLSHHFNEIGYVAVASCIVPLLGAIFLLVLPLGPVQLLGLYMSTTSPAYILLQTYISNNVGGYTKKIFYTSANIVAFCLGNFIGPLMMVGHQAPRYIGAQLGFAVADLLCALMFLYVRWSSGKENTRRQKLKEDGLIPECDDRIQDQTDKEDLSYVYRL</sequence>
<dbReference type="PANTHER" id="PTHR43791">
    <property type="entry name" value="PERMEASE-RELATED"/>
    <property type="match status" value="1"/>
</dbReference>
<keyword evidence="4 7" id="KW-1133">Transmembrane helix</keyword>
<feature type="transmembrane region" description="Helical" evidence="7">
    <location>
        <begin position="147"/>
        <end position="168"/>
    </location>
</feature>
<feature type="transmembrane region" description="Helical" evidence="7">
    <location>
        <begin position="280"/>
        <end position="305"/>
    </location>
</feature>
<feature type="transmembrane region" description="Helical" evidence="7">
    <location>
        <begin position="402"/>
        <end position="424"/>
    </location>
</feature>
<feature type="transmembrane region" description="Helical" evidence="7">
    <location>
        <begin position="175"/>
        <end position="198"/>
    </location>
</feature>
<feature type="transmembrane region" description="Helical" evidence="7">
    <location>
        <begin position="47"/>
        <end position="64"/>
    </location>
</feature>
<feature type="domain" description="Major facilitator superfamily (MFS) profile" evidence="8">
    <location>
        <begin position="51"/>
        <end position="459"/>
    </location>
</feature>
<dbReference type="GO" id="GO:0022857">
    <property type="term" value="F:transmembrane transporter activity"/>
    <property type="evidence" value="ECO:0007669"/>
    <property type="project" value="InterPro"/>
</dbReference>
<gene>
    <name evidence="9" type="ORF">BDA99DRAFT_573993</name>
</gene>
<feature type="transmembrane region" description="Helical" evidence="7">
    <location>
        <begin position="210"/>
        <end position="233"/>
    </location>
</feature>
<evidence type="ECO:0000256" key="3">
    <source>
        <dbReference type="ARBA" id="ARBA00022692"/>
    </source>
</evidence>
<dbReference type="GO" id="GO:0016020">
    <property type="term" value="C:membrane"/>
    <property type="evidence" value="ECO:0007669"/>
    <property type="project" value="UniProtKB-SubCell"/>
</dbReference>
<dbReference type="Gene3D" id="1.20.1250.20">
    <property type="entry name" value="MFS general substrate transporter like domains"/>
    <property type="match status" value="2"/>
</dbReference>
<keyword evidence="5 7" id="KW-0472">Membrane</keyword>
<evidence type="ECO:0000259" key="8">
    <source>
        <dbReference type="PROSITE" id="PS50850"/>
    </source>
</evidence>
<feature type="transmembrane region" description="Helical" evidence="7">
    <location>
        <begin position="118"/>
        <end position="135"/>
    </location>
</feature>
<comment type="caution">
    <text evidence="9">The sequence shown here is derived from an EMBL/GenBank/DDBJ whole genome shotgun (WGS) entry which is preliminary data.</text>
</comment>